<evidence type="ECO:0000259" key="6">
    <source>
        <dbReference type="Pfam" id="PF03755"/>
    </source>
</evidence>
<evidence type="ECO:0000256" key="4">
    <source>
        <dbReference type="ARBA" id="ARBA00022801"/>
    </source>
</evidence>
<evidence type="ECO:0000256" key="3">
    <source>
        <dbReference type="ARBA" id="ARBA00022759"/>
    </source>
</evidence>
<dbReference type="Pfam" id="PF03755">
    <property type="entry name" value="YicC-like_N"/>
    <property type="match status" value="1"/>
</dbReference>
<dbReference type="InterPro" id="IPR005229">
    <property type="entry name" value="YicC/YloC-like"/>
</dbReference>
<dbReference type="EMBL" id="RIZI01000137">
    <property type="protein sequence ID" value="RNF67137.1"/>
    <property type="molecule type" value="Genomic_DNA"/>
</dbReference>
<dbReference type="PANTHER" id="PTHR30636">
    <property type="entry name" value="UPF0701 PROTEIN YICC"/>
    <property type="match status" value="1"/>
</dbReference>
<sequence length="287" mass="32223">MIRSMTGFARRESSGLWGVLSWELRTVNHRFLDLSLRLPDGLGALEGPVRARIQAKLARGRVDAWLRYQPAAGEGLRLNSALALELHGIGAELAEIWEQPDARFSSFEALRWPGMVSVAGTDPEALEQETLDLLDIALGELQAARAREGESLGRILTERLDAIGALTRTLREHLPELEAALRARLQARLADLALQVEQSRWEQELVFYLQRQDVAEELDRLDTHLLEVRRTLAQREAMGRRLDFLIQELNREANTLASKAGDAAMSLGAVELKVLIEQIREQVQNVE</sequence>
<dbReference type="NCBIfam" id="TIGR00255">
    <property type="entry name" value="YicC/YloC family endoribonuclease"/>
    <property type="match status" value="1"/>
</dbReference>
<evidence type="ECO:0000313" key="8">
    <source>
        <dbReference type="EMBL" id="RNF67137.1"/>
    </source>
</evidence>
<dbReference type="RefSeq" id="WP_123102575.1">
    <property type="nucleotide sequence ID" value="NZ_CP127527.1"/>
</dbReference>
<dbReference type="InterPro" id="IPR013527">
    <property type="entry name" value="YicC-like_N"/>
</dbReference>
<dbReference type="InterPro" id="IPR013551">
    <property type="entry name" value="YicC-like_C"/>
</dbReference>
<dbReference type="Pfam" id="PF08340">
    <property type="entry name" value="YicC-like_C"/>
    <property type="match status" value="1"/>
</dbReference>
<evidence type="ECO:0000259" key="7">
    <source>
        <dbReference type="Pfam" id="PF08340"/>
    </source>
</evidence>
<proteinExistence type="inferred from homology"/>
<comment type="similarity">
    <text evidence="5">Belongs to the YicC/YloC family.</text>
</comment>
<keyword evidence="2" id="KW-0540">Nuclease</keyword>
<dbReference type="OrthoDB" id="9771229at2"/>
<feature type="domain" description="Endoribonuclease YicC-like N-terminal" evidence="6">
    <location>
        <begin position="2"/>
        <end position="152"/>
    </location>
</feature>
<comment type="cofactor">
    <cofactor evidence="1">
        <name>a divalent metal cation</name>
        <dbReference type="ChEBI" id="CHEBI:60240"/>
    </cofactor>
</comment>
<keyword evidence="3" id="KW-0255">Endonuclease</keyword>
<dbReference type="GO" id="GO:0016787">
    <property type="term" value="F:hydrolase activity"/>
    <property type="evidence" value="ECO:0007669"/>
    <property type="project" value="UniProtKB-KW"/>
</dbReference>
<dbReference type="PANTHER" id="PTHR30636:SF3">
    <property type="entry name" value="UPF0701 PROTEIN YICC"/>
    <property type="match status" value="1"/>
</dbReference>
<name>A0A3M8REX3_9PROT</name>
<accession>A0A3M8REX3</accession>
<dbReference type="GO" id="GO:0004521">
    <property type="term" value="F:RNA endonuclease activity"/>
    <property type="evidence" value="ECO:0007669"/>
    <property type="project" value="InterPro"/>
</dbReference>
<feature type="domain" description="Endoribonuclease YicC-like C-terminal" evidence="7">
    <location>
        <begin position="171"/>
        <end position="287"/>
    </location>
</feature>
<evidence type="ECO:0000256" key="1">
    <source>
        <dbReference type="ARBA" id="ARBA00001968"/>
    </source>
</evidence>
<dbReference type="AlphaFoldDB" id="A0A3M8REX3"/>
<gene>
    <name evidence="8" type="ORF">EC580_04400</name>
</gene>
<reference evidence="8" key="1">
    <citation type="submission" date="2018-10" db="EMBL/GenBank/DDBJ databases">
        <title>Acidithiobacillus sulfuriphilus sp. nov.: an extremely acidophilic sulfur-oxidizing chemolithotroph isolated from a neutral pH environment.</title>
        <authorList>
            <person name="Falagan C."/>
            <person name="Moya-Beltran A."/>
            <person name="Quatrini R."/>
            <person name="Johnson D.B."/>
        </authorList>
    </citation>
    <scope>NUCLEOTIDE SEQUENCE [LARGE SCALE GENOMIC DNA]</scope>
    <source>
        <strain evidence="8">CJ-2</strain>
    </source>
</reference>
<evidence type="ECO:0000256" key="2">
    <source>
        <dbReference type="ARBA" id="ARBA00022722"/>
    </source>
</evidence>
<keyword evidence="4" id="KW-0378">Hydrolase</keyword>
<evidence type="ECO:0000256" key="5">
    <source>
        <dbReference type="ARBA" id="ARBA00035648"/>
    </source>
</evidence>
<organism evidence="8">
    <name type="scientific">Acidithiobacillus sulfuriphilus</name>
    <dbReference type="NCBI Taxonomy" id="1867749"/>
    <lineage>
        <taxon>Bacteria</taxon>
        <taxon>Pseudomonadati</taxon>
        <taxon>Pseudomonadota</taxon>
        <taxon>Acidithiobacillia</taxon>
        <taxon>Acidithiobacillales</taxon>
        <taxon>Acidithiobacillaceae</taxon>
        <taxon>Acidithiobacillus</taxon>
    </lineage>
</organism>
<comment type="caution">
    <text evidence="8">The sequence shown here is derived from an EMBL/GenBank/DDBJ whole genome shotgun (WGS) entry which is preliminary data.</text>
</comment>
<protein>
    <submittedName>
        <fullName evidence="8">YicC family protein</fullName>
    </submittedName>
</protein>